<reference evidence="5 6" key="1">
    <citation type="submission" date="2018-04" db="EMBL/GenBank/DDBJ databases">
        <title>Genomic Encyclopedia of Archaeal and Bacterial Type Strains, Phase II (KMG-II): from individual species to whole genera.</title>
        <authorList>
            <person name="Goeker M."/>
        </authorList>
    </citation>
    <scope>NUCLEOTIDE SEQUENCE [LARGE SCALE GENOMIC DNA]</scope>
    <source>
        <strain evidence="5 6">DSM 5822</strain>
    </source>
</reference>
<keyword evidence="6" id="KW-1185">Reference proteome</keyword>
<proteinExistence type="predicted"/>
<feature type="signal peptide" evidence="4">
    <location>
        <begin position="1"/>
        <end position="19"/>
    </location>
</feature>
<accession>A0A2T5IU94</accession>
<protein>
    <recommendedName>
        <fullName evidence="2">Curli production assembly/transport component CsgF</fullName>
    </recommendedName>
</protein>
<feature type="chain" id="PRO_5030874127" description="Curli production assembly/transport component CsgF" evidence="4">
    <location>
        <begin position="20"/>
        <end position="141"/>
    </location>
</feature>
<sequence length="141" mass="15350">MNKRYCIIGFMLVANTNYAGPLIYTPINPSFGGNPAYGSILLGEAQVQDQHKAPVEPKKVDSALETFNKRLQTALINRLTTNVISSVVNGTGKVQPGIVETTDFKVEITDIGQGLLRITTTSKLTGQVQTFEYDQEAESSL</sequence>
<evidence type="ECO:0000313" key="5">
    <source>
        <dbReference type="EMBL" id="PTQ87378.1"/>
    </source>
</evidence>
<evidence type="ECO:0000256" key="2">
    <source>
        <dbReference type="ARBA" id="ARBA00014031"/>
    </source>
</evidence>
<gene>
    <name evidence="5" type="ORF">C8N29_11925</name>
</gene>
<evidence type="ECO:0000256" key="3">
    <source>
        <dbReference type="ARBA" id="ARBA00022729"/>
    </source>
</evidence>
<evidence type="ECO:0000313" key="6">
    <source>
        <dbReference type="Proteomes" id="UP000244223"/>
    </source>
</evidence>
<evidence type="ECO:0000256" key="1">
    <source>
        <dbReference type="ARBA" id="ARBA00003989"/>
    </source>
</evidence>
<dbReference type="AlphaFoldDB" id="A0A2T5IU94"/>
<name>A0A2T5IU94_9GAMM</name>
<evidence type="ECO:0000256" key="4">
    <source>
        <dbReference type="SAM" id="SignalP"/>
    </source>
</evidence>
<dbReference type="EMBL" id="QAON01000019">
    <property type="protein sequence ID" value="PTQ87378.1"/>
    <property type="molecule type" value="Genomic_DNA"/>
</dbReference>
<dbReference type="Pfam" id="PF10614">
    <property type="entry name" value="CsgF"/>
    <property type="match status" value="1"/>
</dbReference>
<dbReference type="Proteomes" id="UP000244223">
    <property type="component" value="Unassembled WGS sequence"/>
</dbReference>
<dbReference type="InterPro" id="IPR018893">
    <property type="entry name" value="T8SS_CsgF"/>
</dbReference>
<keyword evidence="3 4" id="KW-0732">Signal</keyword>
<comment type="caution">
    <text evidence="5">The sequence shown here is derived from an EMBL/GenBank/DDBJ whole genome shotgun (WGS) entry which is preliminary data.</text>
</comment>
<organism evidence="5 6">
    <name type="scientific">Agitococcus lubricus</name>
    <dbReference type="NCBI Taxonomy" id="1077255"/>
    <lineage>
        <taxon>Bacteria</taxon>
        <taxon>Pseudomonadati</taxon>
        <taxon>Pseudomonadota</taxon>
        <taxon>Gammaproteobacteria</taxon>
        <taxon>Moraxellales</taxon>
        <taxon>Moraxellaceae</taxon>
        <taxon>Agitococcus</taxon>
    </lineage>
</organism>
<comment type="function">
    <text evidence="1">May be involved in the biogenesis of curli organelles.</text>
</comment>
<dbReference type="OrthoDB" id="1443407at2"/>